<proteinExistence type="predicted"/>
<keyword evidence="2" id="KW-1185">Reference proteome</keyword>
<comment type="caution">
    <text evidence="1">The sequence shown here is derived from an EMBL/GenBank/DDBJ whole genome shotgun (WGS) entry which is preliminary data.</text>
</comment>
<organism evidence="1 2">
    <name type="scientific">Bacteroides clarus YIT 12056</name>
    <dbReference type="NCBI Taxonomy" id="762984"/>
    <lineage>
        <taxon>Bacteria</taxon>
        <taxon>Pseudomonadati</taxon>
        <taxon>Bacteroidota</taxon>
        <taxon>Bacteroidia</taxon>
        <taxon>Bacteroidales</taxon>
        <taxon>Bacteroidaceae</taxon>
        <taxon>Bacteroides</taxon>
    </lineage>
</organism>
<name>A0ABP2KQ31_9BACE</name>
<sequence>MILNEYYLYVHFAGLVKQRYCKEEVRPTGERCRRLPGYADVSRTGALHTRSFAPHPFHHFSPASETEAYCILITNVNYREGSMTLYGRTITCPCGDSIKSLDTWARLFRWSKTRVLRFFLNLQKLQLIKYSIDHSLAHIHVVDFLPGRTVRPLLAGISRPHPLAQAEHRAHPPRMAAPLLRRTQHGDRADTLLRRAGQYTLLQTGDKLSG</sequence>
<dbReference type="EMBL" id="AFBM01000023">
    <property type="protein sequence ID" value="EGF51143.1"/>
    <property type="molecule type" value="Genomic_DNA"/>
</dbReference>
<evidence type="ECO:0000313" key="1">
    <source>
        <dbReference type="EMBL" id="EGF51143.1"/>
    </source>
</evidence>
<protein>
    <submittedName>
        <fullName evidence="1">Conserved domain protein</fullName>
    </submittedName>
</protein>
<reference evidence="1 2" key="1">
    <citation type="submission" date="2011-02" db="EMBL/GenBank/DDBJ databases">
        <authorList>
            <person name="Weinstock G."/>
            <person name="Sodergren E."/>
            <person name="Clifton S."/>
            <person name="Fulton L."/>
            <person name="Fulton B."/>
            <person name="Courtney L."/>
            <person name="Fronick C."/>
            <person name="Harrison M."/>
            <person name="Strong C."/>
            <person name="Farmer C."/>
            <person name="Delahaunty K."/>
            <person name="Markovic C."/>
            <person name="Hall O."/>
            <person name="Minx P."/>
            <person name="Tomlinson C."/>
            <person name="Mitreva M."/>
            <person name="Hou S."/>
            <person name="Chen J."/>
            <person name="Wollam A."/>
            <person name="Pepin K.H."/>
            <person name="Johnson M."/>
            <person name="Bhonagiri V."/>
            <person name="Zhang X."/>
            <person name="Suruliraj S."/>
            <person name="Warren W."/>
            <person name="Chinwalla A."/>
            <person name="Mardis E.R."/>
            <person name="Wilson R.K."/>
        </authorList>
    </citation>
    <scope>NUCLEOTIDE SEQUENCE [LARGE SCALE GENOMIC DNA]</scope>
    <source>
        <strain evidence="1 2">YIT 12056</strain>
    </source>
</reference>
<dbReference type="Proteomes" id="UP000010321">
    <property type="component" value="Unassembled WGS sequence"/>
</dbReference>
<accession>A0ABP2KQ31</accession>
<gene>
    <name evidence="1" type="ORF">HMPREF9445_02139</name>
</gene>
<evidence type="ECO:0000313" key="2">
    <source>
        <dbReference type="Proteomes" id="UP000010321"/>
    </source>
</evidence>